<dbReference type="Proteomes" id="UP000031972">
    <property type="component" value="Unassembled WGS sequence"/>
</dbReference>
<dbReference type="AlphaFoldDB" id="A0A0C2V1G1"/>
<keyword evidence="1" id="KW-0238">DNA-binding</keyword>
<dbReference type="RefSeq" id="WP_052477171.1">
    <property type="nucleotide sequence ID" value="NZ_JXRR01000022.1"/>
</dbReference>
<keyword evidence="4" id="KW-1185">Reference proteome</keyword>
<organism evidence="3 4">
    <name type="scientific">Jeotgalibacillus campisalis</name>
    <dbReference type="NCBI Taxonomy" id="220754"/>
    <lineage>
        <taxon>Bacteria</taxon>
        <taxon>Bacillati</taxon>
        <taxon>Bacillota</taxon>
        <taxon>Bacilli</taxon>
        <taxon>Bacillales</taxon>
        <taxon>Caryophanaceae</taxon>
        <taxon>Jeotgalibacillus</taxon>
    </lineage>
</organism>
<dbReference type="GO" id="GO:0003677">
    <property type="term" value="F:DNA binding"/>
    <property type="evidence" value="ECO:0007669"/>
    <property type="project" value="UniProtKB-KW"/>
</dbReference>
<dbReference type="InterPro" id="IPR010982">
    <property type="entry name" value="Lambda_DNA-bd_dom_sf"/>
</dbReference>
<dbReference type="Gene3D" id="1.10.260.40">
    <property type="entry name" value="lambda repressor-like DNA-binding domains"/>
    <property type="match status" value="1"/>
</dbReference>
<protein>
    <recommendedName>
        <fullName evidence="2">HTH cro/C1-type domain-containing protein</fullName>
    </recommendedName>
</protein>
<evidence type="ECO:0000313" key="4">
    <source>
        <dbReference type="Proteomes" id="UP000031972"/>
    </source>
</evidence>
<dbReference type="CDD" id="cd00093">
    <property type="entry name" value="HTH_XRE"/>
    <property type="match status" value="1"/>
</dbReference>
<dbReference type="SUPFAM" id="SSF47413">
    <property type="entry name" value="lambda repressor-like DNA-binding domains"/>
    <property type="match status" value="1"/>
</dbReference>
<dbReference type="InterPro" id="IPR001387">
    <property type="entry name" value="Cro/C1-type_HTH"/>
</dbReference>
<dbReference type="PROSITE" id="PS50943">
    <property type="entry name" value="HTH_CROC1"/>
    <property type="match status" value="1"/>
</dbReference>
<name>A0A0C2V1G1_9BACL</name>
<dbReference type="PANTHER" id="PTHR46558:SF4">
    <property type="entry name" value="DNA-BIDING PHAGE PROTEIN"/>
    <property type="match status" value="1"/>
</dbReference>
<gene>
    <name evidence="3" type="ORF">KR50_33100</name>
</gene>
<comment type="caution">
    <text evidence="3">The sequence shown here is derived from an EMBL/GenBank/DDBJ whole genome shotgun (WGS) entry which is preliminary data.</text>
</comment>
<dbReference type="PATRIC" id="fig|220754.4.peg.3322"/>
<dbReference type="SMART" id="SM00530">
    <property type="entry name" value="HTH_XRE"/>
    <property type="match status" value="1"/>
</dbReference>
<feature type="domain" description="HTH cro/C1-type" evidence="2">
    <location>
        <begin position="12"/>
        <end position="66"/>
    </location>
</feature>
<proteinExistence type="predicted"/>
<dbReference type="EMBL" id="JXRR01000022">
    <property type="protein sequence ID" value="KIL42907.1"/>
    <property type="molecule type" value="Genomic_DNA"/>
</dbReference>
<dbReference type="PANTHER" id="PTHR46558">
    <property type="entry name" value="TRACRIPTIONAL REGULATORY PROTEIN-RELATED-RELATED"/>
    <property type="match status" value="1"/>
</dbReference>
<evidence type="ECO:0000313" key="3">
    <source>
        <dbReference type="EMBL" id="KIL42907.1"/>
    </source>
</evidence>
<evidence type="ECO:0000256" key="1">
    <source>
        <dbReference type="ARBA" id="ARBA00023125"/>
    </source>
</evidence>
<sequence>MNEDVNLFGKKIKDLRKNKRMTQKAMAQKLGLSESSVRMWELGKNKPSPETIQEISKVLNAELYELLKLGGYNVLVNEIIKMGGKNQSFLEESQSQYRSDNHLNLGNKKDIDKLEVNKHEVSLDEREGIITRWEDSEELRKRLFDLHFILHNNQFKDVYYKKKLLTIDEKQKIESMLEIILTQE</sequence>
<reference evidence="3 4" key="1">
    <citation type="submission" date="2015-01" db="EMBL/GenBank/DDBJ databases">
        <title>Jeotgalibacillus campisalis genome sequencing.</title>
        <authorList>
            <person name="Goh K.M."/>
            <person name="Chan K.-G."/>
            <person name="Yaakop A.S."/>
            <person name="Ee R."/>
            <person name="Gan H.M."/>
            <person name="Chan C.S."/>
        </authorList>
    </citation>
    <scope>NUCLEOTIDE SEQUENCE [LARGE SCALE GENOMIC DNA]</scope>
    <source>
        <strain evidence="3 4">SF-57</strain>
    </source>
</reference>
<evidence type="ECO:0000259" key="2">
    <source>
        <dbReference type="PROSITE" id="PS50943"/>
    </source>
</evidence>
<accession>A0A0C2V1G1</accession>
<dbReference type="OrthoDB" id="1863321at2"/>
<dbReference type="Pfam" id="PF01381">
    <property type="entry name" value="HTH_3"/>
    <property type="match status" value="1"/>
</dbReference>